<evidence type="ECO:0000313" key="3">
    <source>
        <dbReference type="EMBL" id="MFA9478125.1"/>
    </source>
</evidence>
<sequence>MFQHLHLFHQFRLTVAAAAFGLASMCTVSLSHADVIISEVMYNPHGNNQWEYLELFNRGDVDLDLTGYELQRGSNVATIDGGLLPASGVAVLIRSDGSGGRTLEGYQAAWGEDINFLETTDWPGLILGGGTITIRDPAGNTVVQMTYGVEDPWPEAEGATAGGWSLTIGGDPFREDWDAPDNWVQSVEGELGAWRANSPRDNDIGSPGFVIPEPASAALLGMFSGALLLRRAS</sequence>
<accession>A0ABV4U3E7</accession>
<gene>
    <name evidence="3" type="ORF">ACERK3_07415</name>
</gene>
<feature type="domain" description="LTD" evidence="2">
    <location>
        <begin position="11"/>
        <end position="151"/>
    </location>
</feature>
<keyword evidence="4" id="KW-1185">Reference proteome</keyword>
<dbReference type="SUPFAM" id="SSF74853">
    <property type="entry name" value="Lamin A/C globular tail domain"/>
    <property type="match status" value="1"/>
</dbReference>
<proteinExistence type="predicted"/>
<dbReference type="InterPro" id="IPR001322">
    <property type="entry name" value="Lamin_tail_dom"/>
</dbReference>
<evidence type="ECO:0000256" key="1">
    <source>
        <dbReference type="SAM" id="SignalP"/>
    </source>
</evidence>
<dbReference type="InterPro" id="IPR036415">
    <property type="entry name" value="Lamin_tail_dom_sf"/>
</dbReference>
<keyword evidence="1" id="KW-0732">Signal</keyword>
<reference evidence="3 4" key="1">
    <citation type="submission" date="2024-08" db="EMBL/GenBank/DDBJ databases">
        <title>Whole-genome sequencing of halo(alkali)philic microorganisms from hypersaline lakes.</title>
        <authorList>
            <person name="Sorokin D.Y."/>
            <person name="Merkel A.Y."/>
            <person name="Messina E."/>
            <person name="Yakimov M."/>
        </authorList>
    </citation>
    <scope>NUCLEOTIDE SEQUENCE [LARGE SCALE GENOMIC DNA]</scope>
    <source>
        <strain evidence="3 4">AB-hyl4</strain>
    </source>
</reference>
<dbReference type="RefSeq" id="WP_425345052.1">
    <property type="nucleotide sequence ID" value="NZ_JBGUBD010000004.1"/>
</dbReference>
<evidence type="ECO:0000313" key="4">
    <source>
        <dbReference type="Proteomes" id="UP001575105"/>
    </source>
</evidence>
<feature type="signal peptide" evidence="1">
    <location>
        <begin position="1"/>
        <end position="33"/>
    </location>
</feature>
<protein>
    <submittedName>
        <fullName evidence="3">Lamin tail domain-containing protein</fullName>
    </submittedName>
</protein>
<feature type="chain" id="PRO_5045533149" evidence="1">
    <location>
        <begin position="34"/>
        <end position="233"/>
    </location>
</feature>
<evidence type="ECO:0000259" key="2">
    <source>
        <dbReference type="PROSITE" id="PS51841"/>
    </source>
</evidence>
<comment type="caution">
    <text evidence="3">The sequence shown here is derived from an EMBL/GenBank/DDBJ whole genome shotgun (WGS) entry which is preliminary data.</text>
</comment>
<dbReference type="Proteomes" id="UP001575105">
    <property type="component" value="Unassembled WGS sequence"/>
</dbReference>
<dbReference type="PROSITE" id="PS51841">
    <property type="entry name" value="LTD"/>
    <property type="match status" value="1"/>
</dbReference>
<dbReference type="Pfam" id="PF00932">
    <property type="entry name" value="LTD"/>
    <property type="match status" value="1"/>
</dbReference>
<dbReference type="EMBL" id="JBGUBD010000004">
    <property type="protein sequence ID" value="MFA9478125.1"/>
    <property type="molecule type" value="Genomic_DNA"/>
</dbReference>
<name>A0ABV4U3E7_9BACT</name>
<organism evidence="3 4">
    <name type="scientific">Natronomicrosphaera hydrolytica</name>
    <dbReference type="NCBI Taxonomy" id="3242702"/>
    <lineage>
        <taxon>Bacteria</taxon>
        <taxon>Pseudomonadati</taxon>
        <taxon>Planctomycetota</taxon>
        <taxon>Phycisphaerae</taxon>
        <taxon>Phycisphaerales</taxon>
        <taxon>Phycisphaeraceae</taxon>
        <taxon>Natronomicrosphaera</taxon>
    </lineage>
</organism>